<sequence>MGGKTIKGYPIPADKNPDKLPEELVFPWGPASTLVTFAEKVGVPGVREQVDTIHGMLGNPNQIPPITSAWRTSVQELTAAIDGSDRSVGLQTAKESIGGRWNGTGREAAVAYVDRLIKTTEDTRGVVRDIAIQIDSFRSIIVDNYTKAISHIAKYASIVLNYAVAHWKLSKGCSFSTSISRRTPRIS</sequence>
<evidence type="ECO:0000313" key="1">
    <source>
        <dbReference type="EMBL" id="MFI2320966.1"/>
    </source>
</evidence>
<reference evidence="1 2" key="1">
    <citation type="submission" date="2024-10" db="EMBL/GenBank/DDBJ databases">
        <title>The Natural Products Discovery Center: Release of the First 8490 Sequenced Strains for Exploring Actinobacteria Biosynthetic Diversity.</title>
        <authorList>
            <person name="Kalkreuter E."/>
            <person name="Kautsar S.A."/>
            <person name="Yang D."/>
            <person name="Bader C.D."/>
            <person name="Teijaro C.N."/>
            <person name="Fluegel L."/>
            <person name="Davis C.M."/>
            <person name="Simpson J.R."/>
            <person name="Lauterbach L."/>
            <person name="Steele A.D."/>
            <person name="Gui C."/>
            <person name="Meng S."/>
            <person name="Li G."/>
            <person name="Viehrig K."/>
            <person name="Ye F."/>
            <person name="Su P."/>
            <person name="Kiefer A.F."/>
            <person name="Nichols A."/>
            <person name="Cepeda A.J."/>
            <person name="Yan W."/>
            <person name="Fan B."/>
            <person name="Jiang Y."/>
            <person name="Adhikari A."/>
            <person name="Zheng C.-J."/>
            <person name="Schuster L."/>
            <person name="Cowan T.M."/>
            <person name="Smanski M.J."/>
            <person name="Chevrette M.G."/>
            <person name="De Carvalho L.P.S."/>
            <person name="Shen B."/>
        </authorList>
    </citation>
    <scope>NUCLEOTIDE SEQUENCE [LARGE SCALE GENOMIC DNA]</scope>
    <source>
        <strain evidence="1 2">NPDC019626</strain>
    </source>
</reference>
<proteinExistence type="predicted"/>
<accession>A0ABW7WEV5</accession>
<name>A0ABW7WEV5_9NOCA</name>
<protein>
    <recommendedName>
        <fullName evidence="3">WXG100 family type VII secretion target</fullName>
    </recommendedName>
</protein>
<organism evidence="1 2">
    <name type="scientific">Nocardia beijingensis</name>
    <dbReference type="NCBI Taxonomy" id="95162"/>
    <lineage>
        <taxon>Bacteria</taxon>
        <taxon>Bacillati</taxon>
        <taxon>Actinomycetota</taxon>
        <taxon>Actinomycetes</taxon>
        <taxon>Mycobacteriales</taxon>
        <taxon>Nocardiaceae</taxon>
        <taxon>Nocardia</taxon>
    </lineage>
</organism>
<dbReference type="EMBL" id="JBIRXV010000001">
    <property type="protein sequence ID" value="MFI2320966.1"/>
    <property type="molecule type" value="Genomic_DNA"/>
</dbReference>
<evidence type="ECO:0000313" key="2">
    <source>
        <dbReference type="Proteomes" id="UP001611450"/>
    </source>
</evidence>
<keyword evidence="2" id="KW-1185">Reference proteome</keyword>
<gene>
    <name evidence="1" type="ORF">ACH47G_10785</name>
</gene>
<dbReference type="Proteomes" id="UP001611450">
    <property type="component" value="Unassembled WGS sequence"/>
</dbReference>
<comment type="caution">
    <text evidence="1">The sequence shown here is derived from an EMBL/GenBank/DDBJ whole genome shotgun (WGS) entry which is preliminary data.</text>
</comment>
<evidence type="ECO:0008006" key="3">
    <source>
        <dbReference type="Google" id="ProtNLM"/>
    </source>
</evidence>
<dbReference type="RefSeq" id="WP_396944748.1">
    <property type="nucleotide sequence ID" value="NZ_JBIRXV010000001.1"/>
</dbReference>